<dbReference type="PANTHER" id="PTHR20956:SF12">
    <property type="entry name" value="FLYWCH-TYPE DOMAIN-CONTAINING PROTEIN"/>
    <property type="match status" value="1"/>
</dbReference>
<evidence type="ECO:0000313" key="2">
    <source>
        <dbReference type="Proteomes" id="UP000005408"/>
    </source>
</evidence>
<evidence type="ECO:0008006" key="3">
    <source>
        <dbReference type="Google" id="ProtNLM"/>
    </source>
</evidence>
<dbReference type="EnsemblMetazoa" id="G4750.1">
    <property type="protein sequence ID" value="G4750.1:cds"/>
    <property type="gene ID" value="G4750"/>
</dbReference>
<accession>A0A8W8N8K2</accession>
<organism evidence="1 2">
    <name type="scientific">Magallana gigas</name>
    <name type="common">Pacific oyster</name>
    <name type="synonym">Crassostrea gigas</name>
    <dbReference type="NCBI Taxonomy" id="29159"/>
    <lineage>
        <taxon>Eukaryota</taxon>
        <taxon>Metazoa</taxon>
        <taxon>Spiralia</taxon>
        <taxon>Lophotrochozoa</taxon>
        <taxon>Mollusca</taxon>
        <taxon>Bivalvia</taxon>
        <taxon>Autobranchia</taxon>
        <taxon>Pteriomorphia</taxon>
        <taxon>Ostreida</taxon>
        <taxon>Ostreoidea</taxon>
        <taxon>Ostreidae</taxon>
        <taxon>Magallana</taxon>
    </lineage>
</organism>
<protein>
    <recommendedName>
        <fullName evidence="3">FLYWCH-type domain-containing protein</fullName>
    </recommendedName>
</protein>
<evidence type="ECO:0000313" key="1">
    <source>
        <dbReference type="EnsemblMetazoa" id="G4750.1:cds"/>
    </source>
</evidence>
<sequence>MGAIHPDIAVLEKYFRGVVPKNLADASKTFQYILKSQKSTHISFENKRGNPSREDLLLQRFKGDICYWRCCKRVKNHLCAATVIQRGMDYQKGHVLHNHPAEPGIHLEVKMKIEVKQNARHNIFTCSAPRIVEEVMSKSADVNAPPAIRLKTTNLTRMANRLDQQFKEDQIPNFKTLDIYASGQRHLLVYSENQLELLSKTKTWYMDSTFHVVKLLSIHAFIRSGQHMKQVPLVFCFMSRKRKDDYYEILHQIDHLIPEQICLQSFVVDFEAATTGVSLWLSVRTNNDLEGWHNRLNRHVNQQGPVPFYLLLTELYKEAENIPLQARLFSDGKMEHLHRKNSRELNGRLFQKLEEYNNVFSCIPVWTSSSVNGSSC</sequence>
<dbReference type="PANTHER" id="PTHR20956">
    <property type="entry name" value="HEH2P"/>
    <property type="match status" value="1"/>
</dbReference>
<dbReference type="AlphaFoldDB" id="A0A8W8N8K2"/>
<proteinExistence type="predicted"/>
<dbReference type="Proteomes" id="UP000005408">
    <property type="component" value="Unassembled WGS sequence"/>
</dbReference>
<name>A0A8W8N8K2_MAGGI</name>
<reference evidence="1" key="1">
    <citation type="submission" date="2022-08" db="UniProtKB">
        <authorList>
            <consortium name="EnsemblMetazoa"/>
        </authorList>
    </citation>
    <scope>IDENTIFICATION</scope>
    <source>
        <strain evidence="1">05x7-T-G4-1.051#20</strain>
    </source>
</reference>
<keyword evidence="2" id="KW-1185">Reference proteome</keyword>